<keyword evidence="1" id="KW-1133">Transmembrane helix</keyword>
<accession>A0A450XJD1</accession>
<keyword evidence="1" id="KW-0472">Membrane</keyword>
<proteinExistence type="predicted"/>
<protein>
    <submittedName>
        <fullName evidence="2">Uncharacterized protein</fullName>
    </submittedName>
</protein>
<feature type="transmembrane region" description="Helical" evidence="1">
    <location>
        <begin position="45"/>
        <end position="63"/>
    </location>
</feature>
<sequence length="88" mass="10289">MVCMPHHEQVSSLISVSFHVRITRLPQYHFILEESGGTNYLKEALYFQLLIIHFCIVHFRCIVRISDKMSDVLSDEALPRTENARLED</sequence>
<keyword evidence="1" id="KW-0812">Transmembrane</keyword>
<dbReference type="EMBL" id="CAADFO010000048">
    <property type="protein sequence ID" value="VFK29391.1"/>
    <property type="molecule type" value="Genomic_DNA"/>
</dbReference>
<organism evidence="2">
    <name type="scientific">Candidatus Kentrum sp. MB</name>
    <dbReference type="NCBI Taxonomy" id="2138164"/>
    <lineage>
        <taxon>Bacteria</taxon>
        <taxon>Pseudomonadati</taxon>
        <taxon>Pseudomonadota</taxon>
        <taxon>Gammaproteobacteria</taxon>
        <taxon>Candidatus Kentrum</taxon>
    </lineage>
</organism>
<dbReference type="AlphaFoldDB" id="A0A450XJD1"/>
<name>A0A450XJD1_9GAMM</name>
<reference evidence="2" key="1">
    <citation type="submission" date="2019-02" db="EMBL/GenBank/DDBJ databases">
        <authorList>
            <person name="Gruber-Vodicka R. H."/>
            <person name="Seah K. B. B."/>
        </authorList>
    </citation>
    <scope>NUCLEOTIDE SEQUENCE</scope>
    <source>
        <strain evidence="2">BECK_BZ197</strain>
    </source>
</reference>
<gene>
    <name evidence="2" type="ORF">BECKMB1821G_GA0114241_104826</name>
</gene>
<evidence type="ECO:0000256" key="1">
    <source>
        <dbReference type="SAM" id="Phobius"/>
    </source>
</evidence>
<evidence type="ECO:0000313" key="2">
    <source>
        <dbReference type="EMBL" id="VFK29391.1"/>
    </source>
</evidence>